<dbReference type="AlphaFoldDB" id="A0A7V5RND2"/>
<dbReference type="NCBIfam" id="TIGR00072">
    <property type="entry name" value="hydrog_prot"/>
    <property type="match status" value="1"/>
</dbReference>
<dbReference type="GO" id="GO:0016485">
    <property type="term" value="P:protein processing"/>
    <property type="evidence" value="ECO:0007669"/>
    <property type="project" value="TreeGrafter"/>
</dbReference>
<evidence type="ECO:0000256" key="3">
    <source>
        <dbReference type="ARBA" id="ARBA00022750"/>
    </source>
</evidence>
<dbReference type="GO" id="GO:0004190">
    <property type="term" value="F:aspartic-type endopeptidase activity"/>
    <property type="evidence" value="ECO:0007669"/>
    <property type="project" value="UniProtKB-KW"/>
</dbReference>
<evidence type="ECO:0000256" key="2">
    <source>
        <dbReference type="ARBA" id="ARBA00022670"/>
    </source>
</evidence>
<evidence type="ECO:0000256" key="1">
    <source>
        <dbReference type="ARBA" id="ARBA00006814"/>
    </source>
</evidence>
<name>A0A7V5RND2_CALAY</name>
<dbReference type="InterPro" id="IPR023430">
    <property type="entry name" value="Pept_HybD-like_dom_sf"/>
</dbReference>
<dbReference type="EMBL" id="DRLI01000065">
    <property type="protein sequence ID" value="HHM01696.1"/>
    <property type="molecule type" value="Genomic_DNA"/>
</dbReference>
<sequence>MIKIIGLGNALRGDDAIGPEIIEVLETMSTGDSLRLIDAGADAFTVLEHLLEEIPVVLVDCADMKLPPGSVKIFDVSEANLAEVSGHVSLHGFGFAEIYRMAGQLGPCAPCKIIGVQPERVTFDTELSVPVKKAIPEILNLINREALLYEEESTYH</sequence>
<gene>
    <name evidence="5" type="ORF">ENJ15_01690</name>
</gene>
<accession>A0A7V5RND2</accession>
<dbReference type="CDD" id="cd00518">
    <property type="entry name" value="H2MP"/>
    <property type="match status" value="1"/>
</dbReference>
<comment type="caution">
    <text evidence="5">The sequence shown here is derived from an EMBL/GenBank/DDBJ whole genome shotgun (WGS) entry which is preliminary data.</text>
</comment>
<keyword evidence="2 5" id="KW-0645">Protease</keyword>
<evidence type="ECO:0000313" key="5">
    <source>
        <dbReference type="EMBL" id="HHM01696.1"/>
    </source>
</evidence>
<dbReference type="SUPFAM" id="SSF53163">
    <property type="entry name" value="HybD-like"/>
    <property type="match status" value="1"/>
</dbReference>
<proteinExistence type="inferred from homology"/>
<evidence type="ECO:0000256" key="4">
    <source>
        <dbReference type="ARBA" id="ARBA00022801"/>
    </source>
</evidence>
<dbReference type="Pfam" id="PF01750">
    <property type="entry name" value="HycI"/>
    <property type="match status" value="1"/>
</dbReference>
<protein>
    <submittedName>
        <fullName evidence="5">Hydrogenase maturation protease</fullName>
    </submittedName>
</protein>
<organism evidence="5">
    <name type="scientific">Caldithrix abyssi</name>
    <dbReference type="NCBI Taxonomy" id="187145"/>
    <lineage>
        <taxon>Bacteria</taxon>
        <taxon>Pseudomonadati</taxon>
        <taxon>Calditrichota</taxon>
        <taxon>Calditrichia</taxon>
        <taxon>Calditrichales</taxon>
        <taxon>Calditrichaceae</taxon>
        <taxon>Caldithrix</taxon>
    </lineage>
</organism>
<keyword evidence="4" id="KW-0378">Hydrolase</keyword>
<dbReference type="Proteomes" id="UP000885771">
    <property type="component" value="Unassembled WGS sequence"/>
</dbReference>
<dbReference type="PRINTS" id="PR00446">
    <property type="entry name" value="HYDRGNUPTAKE"/>
</dbReference>
<comment type="similarity">
    <text evidence="1">Belongs to the peptidase A31 family.</text>
</comment>
<dbReference type="InterPro" id="IPR000671">
    <property type="entry name" value="Peptidase_A31"/>
</dbReference>
<dbReference type="PANTHER" id="PTHR30302:SF1">
    <property type="entry name" value="HYDROGENASE 2 MATURATION PROTEASE"/>
    <property type="match status" value="1"/>
</dbReference>
<reference evidence="5" key="1">
    <citation type="journal article" date="2020" name="mSystems">
        <title>Genome- and Community-Level Interaction Insights into Carbon Utilization and Element Cycling Functions of Hydrothermarchaeota in Hydrothermal Sediment.</title>
        <authorList>
            <person name="Zhou Z."/>
            <person name="Liu Y."/>
            <person name="Xu W."/>
            <person name="Pan J."/>
            <person name="Luo Z.H."/>
            <person name="Li M."/>
        </authorList>
    </citation>
    <scope>NUCLEOTIDE SEQUENCE [LARGE SCALE GENOMIC DNA]</scope>
    <source>
        <strain evidence="5">HyVt-460</strain>
    </source>
</reference>
<dbReference type="Gene3D" id="3.40.50.1450">
    <property type="entry name" value="HybD-like"/>
    <property type="match status" value="1"/>
</dbReference>
<dbReference type="PANTHER" id="PTHR30302">
    <property type="entry name" value="HYDROGENASE 1 MATURATION PROTEASE"/>
    <property type="match status" value="1"/>
</dbReference>
<keyword evidence="3" id="KW-0064">Aspartyl protease</keyword>
<dbReference type="GO" id="GO:0008047">
    <property type="term" value="F:enzyme activator activity"/>
    <property type="evidence" value="ECO:0007669"/>
    <property type="project" value="InterPro"/>
</dbReference>